<sequence>MAKTITANQAALLLFVFMTSSSIINIPGPTIQFAGNAAWISILISAAIGMLTVLPVIMLAKRHPGQNFIEYSRNVVGAPITILFGLLFLYYQTHMASAIVLDIAMFLNSSVMRNTPSYWFILLSFLVAALSVRTGIDKMTGLFPVLMASVMLFVVLVTLLSISNYSFGNLLPVLPNGAKPLLQGVYTTYGFPYCEVVLFSMILCYVKAFGKRFEFKALQAVLANALSLSGATVVTILVFGPIAGDRKYSLFEVARTVNIIDVFSRMEALIGYSLILASFMKTTIVLFTAHQTLMHLLKLKQDRMLIFPLALFMAAISLAAATRGETKWHYEVSAIHPLWGFSFALLPLLIVFAVDLMRGKKDDAQPPQAANGQANKEQGDSGQASKAPSNAKQSDTQQSSTEQSDAQPSSTEQSDAQPSNASQGNSPQANASLSNSMQAPQANAPQGNSSKA</sequence>
<feature type="transmembrane region" description="Helical" evidence="9">
    <location>
        <begin position="71"/>
        <end position="91"/>
    </location>
</feature>
<evidence type="ECO:0000256" key="1">
    <source>
        <dbReference type="ARBA" id="ARBA00004141"/>
    </source>
</evidence>
<feature type="transmembrane region" description="Helical" evidence="9">
    <location>
        <begin position="117"/>
        <end position="136"/>
    </location>
</feature>
<feature type="compositionally biased region" description="Low complexity" evidence="8">
    <location>
        <begin position="393"/>
        <end position="405"/>
    </location>
</feature>
<evidence type="ECO:0000256" key="5">
    <source>
        <dbReference type="ARBA" id="ARBA00022692"/>
    </source>
</evidence>
<keyword evidence="7 9" id="KW-0472">Membrane</keyword>
<feature type="transmembrane region" description="Helical" evidence="9">
    <location>
        <begin position="269"/>
        <end position="293"/>
    </location>
</feature>
<gene>
    <name evidence="10" type="ORF">GT003_31215</name>
</gene>
<keyword evidence="5 9" id="KW-0812">Transmembrane</keyword>
<organism evidence="10 11">
    <name type="scientific">Paenibacillus sacheonensis</name>
    <dbReference type="NCBI Taxonomy" id="742054"/>
    <lineage>
        <taxon>Bacteria</taxon>
        <taxon>Bacillati</taxon>
        <taxon>Bacillota</taxon>
        <taxon>Bacilli</taxon>
        <taxon>Bacillales</taxon>
        <taxon>Paenibacillaceae</taxon>
        <taxon>Paenibacillus</taxon>
    </lineage>
</organism>
<comment type="subcellular location">
    <subcellularLocation>
        <location evidence="1">Membrane</location>
        <topology evidence="1">Multi-pass membrane protein</topology>
    </subcellularLocation>
</comment>
<feature type="transmembrane region" description="Helical" evidence="9">
    <location>
        <begin position="218"/>
        <end position="243"/>
    </location>
</feature>
<evidence type="ECO:0000313" key="11">
    <source>
        <dbReference type="Proteomes" id="UP000558113"/>
    </source>
</evidence>
<evidence type="ECO:0000256" key="7">
    <source>
        <dbReference type="ARBA" id="ARBA00023136"/>
    </source>
</evidence>
<dbReference type="AlphaFoldDB" id="A0A7X4YVS1"/>
<feature type="compositionally biased region" description="Low complexity" evidence="8">
    <location>
        <begin position="365"/>
        <end position="375"/>
    </location>
</feature>
<dbReference type="OrthoDB" id="2663541at2"/>
<dbReference type="GO" id="GO:0009847">
    <property type="term" value="P:spore germination"/>
    <property type="evidence" value="ECO:0007669"/>
    <property type="project" value="InterPro"/>
</dbReference>
<dbReference type="PANTHER" id="PTHR34975">
    <property type="entry name" value="SPORE GERMINATION PROTEIN A2"/>
    <property type="match status" value="1"/>
</dbReference>
<comment type="caution">
    <text evidence="10">The sequence shown here is derived from an EMBL/GenBank/DDBJ whole genome shotgun (WGS) entry which is preliminary data.</text>
</comment>
<evidence type="ECO:0000256" key="9">
    <source>
        <dbReference type="SAM" id="Phobius"/>
    </source>
</evidence>
<feature type="transmembrane region" description="Helical" evidence="9">
    <location>
        <begin position="186"/>
        <end position="206"/>
    </location>
</feature>
<feature type="transmembrane region" description="Helical" evidence="9">
    <location>
        <begin position="305"/>
        <end position="322"/>
    </location>
</feature>
<keyword evidence="11" id="KW-1185">Reference proteome</keyword>
<dbReference type="Proteomes" id="UP000558113">
    <property type="component" value="Unassembled WGS sequence"/>
</dbReference>
<feature type="compositionally biased region" description="Polar residues" evidence="8">
    <location>
        <begin position="380"/>
        <end position="392"/>
    </location>
</feature>
<comment type="similarity">
    <text evidence="2">Belongs to the amino acid-polyamine-organocation (APC) superfamily. Spore germination protein (SGP) (TC 2.A.3.9) family.</text>
</comment>
<evidence type="ECO:0000256" key="6">
    <source>
        <dbReference type="ARBA" id="ARBA00022989"/>
    </source>
</evidence>
<evidence type="ECO:0000256" key="3">
    <source>
        <dbReference type="ARBA" id="ARBA00022448"/>
    </source>
</evidence>
<evidence type="ECO:0000256" key="8">
    <source>
        <dbReference type="SAM" id="MobiDB-lite"/>
    </source>
</evidence>
<evidence type="ECO:0000256" key="2">
    <source>
        <dbReference type="ARBA" id="ARBA00007998"/>
    </source>
</evidence>
<reference evidence="10 11" key="1">
    <citation type="submission" date="2020-01" db="EMBL/GenBank/DDBJ databases">
        <title>Paenibacillus soybeanensis sp. nov. isolated from the nodules of soybean (Glycine max(L.) Merr).</title>
        <authorList>
            <person name="Wang H."/>
        </authorList>
    </citation>
    <scope>NUCLEOTIDE SEQUENCE [LARGE SCALE GENOMIC DNA]</scope>
    <source>
        <strain evidence="10 11">DSM 23054</strain>
    </source>
</reference>
<dbReference type="EMBL" id="JAAAMU010000033">
    <property type="protein sequence ID" value="NBC73435.1"/>
    <property type="molecule type" value="Genomic_DNA"/>
</dbReference>
<feature type="compositionally biased region" description="Polar residues" evidence="8">
    <location>
        <begin position="406"/>
        <end position="452"/>
    </location>
</feature>
<dbReference type="RefSeq" id="WP_161705438.1">
    <property type="nucleotide sequence ID" value="NZ_JAAAMU010000033.1"/>
</dbReference>
<feature type="transmembrane region" description="Helical" evidence="9">
    <location>
        <begin position="38"/>
        <end position="59"/>
    </location>
</feature>
<evidence type="ECO:0000313" key="10">
    <source>
        <dbReference type="EMBL" id="NBC73435.1"/>
    </source>
</evidence>
<keyword evidence="3" id="KW-0813">Transport</keyword>
<dbReference type="GO" id="GO:0016020">
    <property type="term" value="C:membrane"/>
    <property type="evidence" value="ECO:0007669"/>
    <property type="project" value="UniProtKB-SubCell"/>
</dbReference>
<protein>
    <submittedName>
        <fullName evidence="10">Endospore germination permease</fullName>
    </submittedName>
</protein>
<keyword evidence="4" id="KW-0309">Germination</keyword>
<feature type="transmembrane region" description="Helical" evidence="9">
    <location>
        <begin position="143"/>
        <end position="166"/>
    </location>
</feature>
<dbReference type="PANTHER" id="PTHR34975:SF2">
    <property type="entry name" value="SPORE GERMINATION PROTEIN A2"/>
    <property type="match status" value="1"/>
</dbReference>
<proteinExistence type="inferred from homology"/>
<name>A0A7X4YVS1_9BACL</name>
<dbReference type="InterPro" id="IPR004761">
    <property type="entry name" value="Spore_GerAB"/>
</dbReference>
<feature type="transmembrane region" description="Helical" evidence="9">
    <location>
        <begin position="334"/>
        <end position="354"/>
    </location>
</feature>
<feature type="region of interest" description="Disordered" evidence="8">
    <location>
        <begin position="361"/>
        <end position="452"/>
    </location>
</feature>
<dbReference type="NCBIfam" id="TIGR00912">
    <property type="entry name" value="2A0309"/>
    <property type="match status" value="1"/>
</dbReference>
<accession>A0A7X4YVS1</accession>
<keyword evidence="6 9" id="KW-1133">Transmembrane helix</keyword>
<dbReference type="Pfam" id="PF03845">
    <property type="entry name" value="Spore_permease"/>
    <property type="match status" value="1"/>
</dbReference>
<evidence type="ECO:0000256" key="4">
    <source>
        <dbReference type="ARBA" id="ARBA00022544"/>
    </source>
</evidence>